<dbReference type="Gene3D" id="3.40.50.2300">
    <property type="match status" value="1"/>
</dbReference>
<evidence type="ECO:0000259" key="2">
    <source>
        <dbReference type="PROSITE" id="PS50110"/>
    </source>
</evidence>
<dbReference type="SMART" id="SM00448">
    <property type="entry name" value="REC"/>
    <property type="match status" value="1"/>
</dbReference>
<evidence type="ECO:0000313" key="4">
    <source>
        <dbReference type="Proteomes" id="UP000563094"/>
    </source>
</evidence>
<comment type="caution">
    <text evidence="3">The sequence shown here is derived from an EMBL/GenBank/DDBJ whole genome shotgun (WGS) entry which is preliminary data.</text>
</comment>
<dbReference type="EMBL" id="JACJIQ010000015">
    <property type="protein sequence ID" value="MBA9078796.1"/>
    <property type="molecule type" value="Genomic_DNA"/>
</dbReference>
<keyword evidence="1" id="KW-0597">Phosphoprotein</keyword>
<name>A0A839GVN4_9BACT</name>
<dbReference type="Proteomes" id="UP000563094">
    <property type="component" value="Unassembled WGS sequence"/>
</dbReference>
<feature type="modified residue" description="4-aspartylphosphate" evidence="1">
    <location>
        <position position="64"/>
    </location>
</feature>
<organism evidence="3 4">
    <name type="scientific">Rufibacter quisquiliarum</name>
    <dbReference type="NCBI Taxonomy" id="1549639"/>
    <lineage>
        <taxon>Bacteria</taxon>
        <taxon>Pseudomonadati</taxon>
        <taxon>Bacteroidota</taxon>
        <taxon>Cytophagia</taxon>
        <taxon>Cytophagales</taxon>
        <taxon>Hymenobacteraceae</taxon>
        <taxon>Rufibacter</taxon>
    </lineage>
</organism>
<dbReference type="InterPro" id="IPR001789">
    <property type="entry name" value="Sig_transdc_resp-reg_receiver"/>
</dbReference>
<sequence>MLTRSLNILLVDDDDTTNFLHTLTLQASGVPHTLNVVETMPDALAIFQDQTIPATQLPHLVFLDLNLPGHTGFDFLDEYRKLAKDTATKPVIVVLSASVNHEDEKKALQAPEVAAFRSKPLSVAMVHQIISTYFPDLGTA</sequence>
<keyword evidence="4" id="KW-1185">Reference proteome</keyword>
<dbReference type="SUPFAM" id="SSF52172">
    <property type="entry name" value="CheY-like"/>
    <property type="match status" value="1"/>
</dbReference>
<protein>
    <submittedName>
        <fullName evidence="3">CheY-like chemotaxis protein</fullName>
    </submittedName>
</protein>
<dbReference type="PANTHER" id="PTHR44520">
    <property type="entry name" value="RESPONSE REGULATOR RCP1-RELATED"/>
    <property type="match status" value="1"/>
</dbReference>
<reference evidence="3 4" key="1">
    <citation type="submission" date="2020-08" db="EMBL/GenBank/DDBJ databases">
        <title>Genomic Encyclopedia of Type Strains, Phase IV (KMG-IV): sequencing the most valuable type-strain genomes for metagenomic binning, comparative biology and taxonomic classification.</title>
        <authorList>
            <person name="Goeker M."/>
        </authorList>
    </citation>
    <scope>NUCLEOTIDE SEQUENCE [LARGE SCALE GENOMIC DNA]</scope>
    <source>
        <strain evidence="3 4">DSM 29854</strain>
    </source>
</reference>
<dbReference type="InterPro" id="IPR011006">
    <property type="entry name" value="CheY-like_superfamily"/>
</dbReference>
<evidence type="ECO:0000313" key="3">
    <source>
        <dbReference type="EMBL" id="MBA9078796.1"/>
    </source>
</evidence>
<dbReference type="AlphaFoldDB" id="A0A839GVN4"/>
<gene>
    <name evidence="3" type="ORF">FHS90_003526</name>
</gene>
<accession>A0A839GVN4</accession>
<proteinExistence type="predicted"/>
<dbReference type="Pfam" id="PF00072">
    <property type="entry name" value="Response_reg"/>
    <property type="match status" value="1"/>
</dbReference>
<dbReference type="InterPro" id="IPR052893">
    <property type="entry name" value="TCS_response_regulator"/>
</dbReference>
<dbReference type="RefSeq" id="WP_182513906.1">
    <property type="nucleotide sequence ID" value="NZ_JACJIQ010000015.1"/>
</dbReference>
<dbReference type="GO" id="GO:0000160">
    <property type="term" value="P:phosphorelay signal transduction system"/>
    <property type="evidence" value="ECO:0007669"/>
    <property type="project" value="InterPro"/>
</dbReference>
<feature type="domain" description="Response regulatory" evidence="2">
    <location>
        <begin position="7"/>
        <end position="134"/>
    </location>
</feature>
<evidence type="ECO:0000256" key="1">
    <source>
        <dbReference type="PROSITE-ProRule" id="PRU00169"/>
    </source>
</evidence>
<dbReference type="PANTHER" id="PTHR44520:SF2">
    <property type="entry name" value="RESPONSE REGULATOR RCP1"/>
    <property type="match status" value="1"/>
</dbReference>
<dbReference type="PROSITE" id="PS50110">
    <property type="entry name" value="RESPONSE_REGULATORY"/>
    <property type="match status" value="1"/>
</dbReference>